<sequence>MTSATDGRPGPRRRGGAHFPHAQAPAQTPPPAEPEPGALDHRLSAAELERRRKRALGDGFRKRVEDQARAAGEDPYALLAQTIRKMLRDG</sequence>
<feature type="compositionally biased region" description="Low complexity" evidence="1">
    <location>
        <begin position="17"/>
        <end position="26"/>
    </location>
</feature>
<keyword evidence="3" id="KW-1185">Reference proteome</keyword>
<dbReference type="Proteomes" id="UP000501891">
    <property type="component" value="Chromosome"/>
</dbReference>
<feature type="region of interest" description="Disordered" evidence="1">
    <location>
        <begin position="1"/>
        <end position="40"/>
    </location>
</feature>
<protein>
    <submittedName>
        <fullName evidence="2">Uncharacterized protein</fullName>
    </submittedName>
</protein>
<accession>A0A858RBC1</accession>
<evidence type="ECO:0000256" key="1">
    <source>
        <dbReference type="SAM" id="MobiDB-lite"/>
    </source>
</evidence>
<proteinExistence type="predicted"/>
<gene>
    <name evidence="2" type="ORF">HHL28_16225</name>
</gene>
<reference evidence="2" key="1">
    <citation type="submission" date="2020-04" db="EMBL/GenBank/DDBJ databases">
        <title>A desert anoxygenic phototrophic bacterium fixes CO2 using RubisCO under aerobic conditions.</title>
        <authorList>
            <person name="Tang K."/>
        </authorList>
    </citation>
    <scope>NUCLEOTIDE SEQUENCE [LARGE SCALE GENOMIC DNA]</scope>
    <source>
        <strain evidence="2">MIMtkB3</strain>
    </source>
</reference>
<organism evidence="2 3">
    <name type="scientific">Aerophototrophica crusticola</name>
    <dbReference type="NCBI Taxonomy" id="1709002"/>
    <lineage>
        <taxon>Bacteria</taxon>
        <taxon>Pseudomonadati</taxon>
        <taxon>Pseudomonadota</taxon>
        <taxon>Alphaproteobacteria</taxon>
        <taxon>Rhodospirillales</taxon>
        <taxon>Rhodospirillaceae</taxon>
        <taxon>Aerophototrophica</taxon>
    </lineage>
</organism>
<dbReference type="KEGG" id="acru:HHL28_16225"/>
<dbReference type="AlphaFoldDB" id="A0A858RBC1"/>
<dbReference type="EMBL" id="CP051775">
    <property type="protein sequence ID" value="QJE74413.1"/>
    <property type="molecule type" value="Genomic_DNA"/>
</dbReference>
<evidence type="ECO:0000313" key="3">
    <source>
        <dbReference type="Proteomes" id="UP000501891"/>
    </source>
</evidence>
<name>A0A858RBC1_9PROT</name>
<evidence type="ECO:0000313" key="2">
    <source>
        <dbReference type="EMBL" id="QJE74413.1"/>
    </source>
</evidence>